<feature type="transmembrane region" description="Helical" evidence="1">
    <location>
        <begin position="6"/>
        <end position="29"/>
    </location>
</feature>
<evidence type="ECO:0000256" key="1">
    <source>
        <dbReference type="SAM" id="Phobius"/>
    </source>
</evidence>
<organism evidence="2 3">
    <name type="scientific">Roseivirga misakiensis</name>
    <dbReference type="NCBI Taxonomy" id="1563681"/>
    <lineage>
        <taxon>Bacteria</taxon>
        <taxon>Pseudomonadati</taxon>
        <taxon>Bacteroidota</taxon>
        <taxon>Cytophagia</taxon>
        <taxon>Cytophagales</taxon>
        <taxon>Roseivirgaceae</taxon>
        <taxon>Roseivirga</taxon>
    </lineage>
</organism>
<comment type="caution">
    <text evidence="2">The sequence shown here is derived from an EMBL/GenBank/DDBJ whole genome shotgun (WGS) entry which is preliminary data.</text>
</comment>
<keyword evidence="1" id="KW-0472">Membrane</keyword>
<sequence length="67" mass="7594">MSPAQINLLFWMGLLLTVIGVVAIFIIEVEMSDFDLYISKTILYLSGLGTLFCGWKKIEHKFPGKKD</sequence>
<evidence type="ECO:0000313" key="2">
    <source>
        <dbReference type="EMBL" id="OEK06436.1"/>
    </source>
</evidence>
<proteinExistence type="predicted"/>
<evidence type="ECO:0000313" key="3">
    <source>
        <dbReference type="Proteomes" id="UP000095552"/>
    </source>
</evidence>
<gene>
    <name evidence="2" type="ORF">BFP71_01800</name>
</gene>
<protein>
    <submittedName>
        <fullName evidence="2">Uncharacterized protein</fullName>
    </submittedName>
</protein>
<name>A0A1E5T500_9BACT</name>
<keyword evidence="3" id="KW-1185">Reference proteome</keyword>
<dbReference type="STRING" id="1563681.BFP71_01800"/>
<dbReference type="EMBL" id="MDGQ01000003">
    <property type="protein sequence ID" value="OEK06436.1"/>
    <property type="molecule type" value="Genomic_DNA"/>
</dbReference>
<dbReference type="RefSeq" id="WP_069833748.1">
    <property type="nucleotide sequence ID" value="NZ_MDGQ01000003.1"/>
</dbReference>
<dbReference type="OrthoDB" id="9885142at2"/>
<feature type="transmembrane region" description="Helical" evidence="1">
    <location>
        <begin position="41"/>
        <end position="58"/>
    </location>
</feature>
<accession>A0A1E5T500</accession>
<dbReference type="Proteomes" id="UP000095552">
    <property type="component" value="Unassembled WGS sequence"/>
</dbReference>
<reference evidence="2 3" key="1">
    <citation type="submission" date="2016-08" db="EMBL/GenBank/DDBJ databases">
        <title>Draft genome of Fabibacter sp. strain SK-8.</title>
        <authorList>
            <person name="Wong S.-K."/>
            <person name="Hamasaki K."/>
            <person name="Yoshizawa S."/>
        </authorList>
    </citation>
    <scope>NUCLEOTIDE SEQUENCE [LARGE SCALE GENOMIC DNA]</scope>
    <source>
        <strain evidence="2 3">SK-8</strain>
    </source>
</reference>
<keyword evidence="1" id="KW-0812">Transmembrane</keyword>
<dbReference type="AlphaFoldDB" id="A0A1E5T500"/>
<keyword evidence="1" id="KW-1133">Transmembrane helix</keyword>